<reference evidence="2" key="1">
    <citation type="submission" date="2018-10" db="EMBL/GenBank/DDBJ databases">
        <title>Hidden diversity of soil giant viruses.</title>
        <authorList>
            <person name="Schulz F."/>
            <person name="Alteio L."/>
            <person name="Goudeau D."/>
            <person name="Ryan E.M."/>
            <person name="Malmstrom R.R."/>
            <person name="Blanchard J."/>
            <person name="Woyke T."/>
        </authorList>
    </citation>
    <scope>NUCLEOTIDE SEQUENCE</scope>
    <source>
        <strain evidence="2">HOV1</strain>
    </source>
</reference>
<proteinExistence type="predicted"/>
<accession>A0A3G5A6S2</accession>
<evidence type="ECO:0008006" key="3">
    <source>
        <dbReference type="Google" id="ProtNLM"/>
    </source>
</evidence>
<name>A0A3G5A6S2_9VIRU</name>
<dbReference type="InterPro" id="IPR008615">
    <property type="entry name" value="FNIP"/>
</dbReference>
<evidence type="ECO:0000313" key="2">
    <source>
        <dbReference type="EMBL" id="AYV82184.1"/>
    </source>
</evidence>
<evidence type="ECO:0000256" key="1">
    <source>
        <dbReference type="ARBA" id="ARBA00022737"/>
    </source>
</evidence>
<dbReference type="PANTHER" id="PTHR32134">
    <property type="entry name" value="FNIP REPEAT-CONTAINING PROTEIN"/>
    <property type="match status" value="1"/>
</dbReference>
<feature type="non-terminal residue" evidence="2">
    <location>
        <position position="1"/>
    </location>
</feature>
<dbReference type="Pfam" id="PF05725">
    <property type="entry name" value="FNIP"/>
    <property type="match status" value="1"/>
</dbReference>
<organism evidence="2">
    <name type="scientific">Homavirus sp</name>
    <dbReference type="NCBI Taxonomy" id="2487769"/>
    <lineage>
        <taxon>Viruses</taxon>
        <taxon>Varidnaviria</taxon>
        <taxon>Bamfordvirae</taxon>
        <taxon>Nucleocytoviricota</taxon>
        <taxon>Megaviricetes</taxon>
        <taxon>Imitervirales</taxon>
        <taxon>Mimiviridae</taxon>
        <taxon>Klosneuvirinae</taxon>
    </lineage>
</organism>
<keyword evidence="1" id="KW-0677">Repeat</keyword>
<protein>
    <recommendedName>
        <fullName evidence="3">FNIP repeat-containing protein</fullName>
    </recommendedName>
</protein>
<dbReference type="PANTHER" id="PTHR32134:SF92">
    <property type="entry name" value="FNIP REPEAT-CONTAINING PROTEIN"/>
    <property type="match status" value="1"/>
</dbReference>
<sequence length="306" mass="35194">NQPTIKSEYDDLRPVFIKYYEKDIAKFENQIRYNKSIIDELKDITTVISHTNNQYEITDKNGYSNPLWINECADTCSGVCNNEIGMRGFTVYAGSEVFKIMPTKYKSKITKLVGVYDIASLKECPHLKAVEFSEELTYGITEIIIVTPGMLPDSLEYIEFNQFNNVIIKKGALPKNIKEIQCGPYVTIEDTVPPSVKLNYCNSSNINRGRVIKYNSKIEDYNNAIKNNTLRKDITDLSLWIDDYSMLKYVPPTVKTLILATFTDNQTKIDPTILPPSLKYIVFEGEDYKYKDTLPKHIKVIGMYKY</sequence>
<gene>
    <name evidence="2" type="ORF">Homavirus13_13</name>
</gene>
<dbReference type="EMBL" id="MK072344">
    <property type="protein sequence ID" value="AYV82184.1"/>
    <property type="molecule type" value="Genomic_DNA"/>
</dbReference>
<dbReference type="InterPro" id="IPR051251">
    <property type="entry name" value="STK_FNIP-Repeat"/>
</dbReference>